<accession>C0XIG6</accession>
<reference evidence="1 2" key="1">
    <citation type="submission" date="2009-01" db="EMBL/GenBank/DDBJ databases">
        <authorList>
            <person name="Qin X."/>
            <person name="Bachman B."/>
            <person name="Battles P."/>
            <person name="Bell A."/>
            <person name="Bess C."/>
            <person name="Bickham C."/>
            <person name="Chaboub L."/>
            <person name="Chen D."/>
            <person name="Coyle M."/>
            <person name="Deiros D.R."/>
            <person name="Dinh H."/>
            <person name="Forbes L."/>
            <person name="Fowler G."/>
            <person name="Francisco L."/>
            <person name="Fu Q."/>
            <person name="Gubbala S."/>
            <person name="Hale W."/>
            <person name="Han Y."/>
            <person name="Hemphill L."/>
            <person name="Highlander S.K."/>
            <person name="Hirani K."/>
            <person name="Hogues M."/>
            <person name="Jackson L."/>
            <person name="Jakkamsetti A."/>
            <person name="Javaid M."/>
            <person name="Jiang H."/>
            <person name="Korchina V."/>
            <person name="Kovar C."/>
            <person name="Lara F."/>
            <person name="Lee S."/>
            <person name="Mata R."/>
            <person name="Mathew T."/>
            <person name="Moen C."/>
            <person name="Morales K."/>
            <person name="Munidasa M."/>
            <person name="Nazareth L."/>
            <person name="Ngo R."/>
            <person name="Nguyen L."/>
            <person name="Okwuonu G."/>
            <person name="Ongeri F."/>
            <person name="Patil S."/>
            <person name="Petrosino J."/>
            <person name="Pham C."/>
            <person name="Pham P."/>
            <person name="Pu L.-L."/>
            <person name="Puazo M."/>
            <person name="Raj R."/>
            <person name="Reid J."/>
            <person name="Rouhana J."/>
            <person name="Saada N."/>
            <person name="Shang Y."/>
            <person name="Simmons D."/>
            <person name="Thornton R."/>
            <person name="Warren J."/>
            <person name="Weissenberger G."/>
            <person name="Zhang J."/>
            <person name="Zhang L."/>
            <person name="Zhou C."/>
            <person name="Zhu D."/>
            <person name="Muzny D."/>
            <person name="Worley K."/>
            <person name="Gibbs R."/>
        </authorList>
    </citation>
    <scope>NUCLEOTIDE SEQUENCE [LARGE SCALE GENOMIC DNA]</scope>
    <source>
        <strain evidence="2">ATCC 8290 / DSM 20176 / CCUG 30140 / JCM 1155 / KCTC 3500 / NBRC 15886 / NCIMB 8040 / NRRL B-1843 / 9</strain>
    </source>
</reference>
<dbReference type="Proteomes" id="UP000003752">
    <property type="component" value="Unassembled WGS sequence"/>
</dbReference>
<comment type="caution">
    <text evidence="1">The sequence shown here is derived from an EMBL/GenBank/DDBJ whole genome shotgun (WGS) entry which is preliminary data.</text>
</comment>
<proteinExistence type="predicted"/>
<dbReference type="HOGENOM" id="CLU_2954671_0_0_9"/>
<sequence length="59" mass="7200">MFQKNIWCLLSMSCKMFNNWSKLFSKIENNSREEINYNEQRKNDVTTYPAYLAGKWQTR</sequence>
<name>C0XIG6_LENH9</name>
<evidence type="ECO:0000313" key="2">
    <source>
        <dbReference type="Proteomes" id="UP000003752"/>
    </source>
</evidence>
<keyword evidence="2" id="KW-1185">Reference proteome</keyword>
<organism evidence="1 2">
    <name type="scientific">Lentilactobacillus hilgardii (strain ATCC 8290 / DSM 20176 / CCUG 30140 / JCM 1155 / KCTC 3500 / NBRC 15886 / NCIMB 8040 / NRRL B-1843 / 9)</name>
    <dbReference type="NCBI Taxonomy" id="1423757"/>
    <lineage>
        <taxon>Bacteria</taxon>
        <taxon>Bacillati</taxon>
        <taxon>Bacillota</taxon>
        <taxon>Bacilli</taxon>
        <taxon>Lactobacillales</taxon>
        <taxon>Lactobacillaceae</taxon>
        <taxon>Lentilactobacillus</taxon>
    </lineage>
</organism>
<protein>
    <submittedName>
        <fullName evidence="1">Uncharacterized protein</fullName>
    </submittedName>
</protein>
<evidence type="ECO:0000313" key="1">
    <source>
        <dbReference type="EMBL" id="EEI24821.1"/>
    </source>
</evidence>
<dbReference type="EMBL" id="ACGP01000114">
    <property type="protein sequence ID" value="EEI24821.1"/>
    <property type="molecule type" value="Genomic_DNA"/>
</dbReference>
<gene>
    <name evidence="1" type="ORF">HMPREF0519_1027</name>
</gene>
<dbReference type="AlphaFoldDB" id="C0XIG6"/>